<name>A0A8J2KQ14_9HEXA</name>
<comment type="caution">
    <text evidence="2">The sequence shown here is derived from an EMBL/GenBank/DDBJ whole genome shotgun (WGS) entry which is preliminary data.</text>
</comment>
<evidence type="ECO:0000256" key="1">
    <source>
        <dbReference type="SAM" id="Phobius"/>
    </source>
</evidence>
<accession>A0A8J2KQ14</accession>
<dbReference type="Proteomes" id="UP000708208">
    <property type="component" value="Unassembled WGS sequence"/>
</dbReference>
<evidence type="ECO:0000313" key="2">
    <source>
        <dbReference type="EMBL" id="CAG7817157.1"/>
    </source>
</evidence>
<gene>
    <name evidence="2" type="ORF">AFUS01_LOCUS27738</name>
</gene>
<dbReference type="AlphaFoldDB" id="A0A8J2KQ14"/>
<dbReference type="EMBL" id="CAJVCH010386958">
    <property type="protein sequence ID" value="CAG7817157.1"/>
    <property type="molecule type" value="Genomic_DNA"/>
</dbReference>
<keyword evidence="1" id="KW-0472">Membrane</keyword>
<proteinExistence type="predicted"/>
<evidence type="ECO:0000313" key="3">
    <source>
        <dbReference type="Proteomes" id="UP000708208"/>
    </source>
</evidence>
<keyword evidence="1" id="KW-0812">Transmembrane</keyword>
<sequence>MEGKHTRLLIGLDYFIWIFGYAIYIAMMFSLYFFAKGILLMQTEGPKAQVSQIIPAITNKAVSKVADW</sequence>
<keyword evidence="3" id="KW-1185">Reference proteome</keyword>
<reference evidence="2" key="1">
    <citation type="submission" date="2021-06" db="EMBL/GenBank/DDBJ databases">
        <authorList>
            <person name="Hodson N. C."/>
            <person name="Mongue J. A."/>
            <person name="Jaron S. K."/>
        </authorList>
    </citation>
    <scope>NUCLEOTIDE SEQUENCE</scope>
</reference>
<protein>
    <submittedName>
        <fullName evidence="2">Uncharacterized protein</fullName>
    </submittedName>
</protein>
<feature type="transmembrane region" description="Helical" evidence="1">
    <location>
        <begin position="14"/>
        <end position="35"/>
    </location>
</feature>
<keyword evidence="1" id="KW-1133">Transmembrane helix</keyword>
<organism evidence="2 3">
    <name type="scientific">Allacma fusca</name>
    <dbReference type="NCBI Taxonomy" id="39272"/>
    <lineage>
        <taxon>Eukaryota</taxon>
        <taxon>Metazoa</taxon>
        <taxon>Ecdysozoa</taxon>
        <taxon>Arthropoda</taxon>
        <taxon>Hexapoda</taxon>
        <taxon>Collembola</taxon>
        <taxon>Symphypleona</taxon>
        <taxon>Sminthuridae</taxon>
        <taxon>Allacma</taxon>
    </lineage>
</organism>